<dbReference type="Pfam" id="PF00004">
    <property type="entry name" value="AAA"/>
    <property type="match status" value="1"/>
</dbReference>
<comment type="caution">
    <text evidence="3">The sequence shown here is derived from an EMBL/GenBank/DDBJ whole genome shotgun (WGS) entry which is preliminary data.</text>
</comment>
<gene>
    <name evidence="3" type="ORF">LX32DRAFT_567657</name>
</gene>
<reference evidence="3" key="1">
    <citation type="submission" date="2021-06" db="EMBL/GenBank/DDBJ databases">
        <title>Comparative genomics, transcriptomics and evolutionary studies reveal genomic signatures of adaptation to plant cell wall in hemibiotrophic fungi.</title>
        <authorList>
            <consortium name="DOE Joint Genome Institute"/>
            <person name="Baroncelli R."/>
            <person name="Diaz J.F."/>
            <person name="Benocci T."/>
            <person name="Peng M."/>
            <person name="Battaglia E."/>
            <person name="Haridas S."/>
            <person name="Andreopoulos W."/>
            <person name="Labutti K."/>
            <person name="Pangilinan J."/>
            <person name="Floch G.L."/>
            <person name="Makela M.R."/>
            <person name="Henrissat B."/>
            <person name="Grigoriev I.V."/>
            <person name="Crouch J.A."/>
            <person name="De Vries R.P."/>
            <person name="Sukno S.A."/>
            <person name="Thon M.R."/>
        </authorList>
    </citation>
    <scope>NUCLEOTIDE SEQUENCE</scope>
    <source>
        <strain evidence="3">MAFF235873</strain>
    </source>
</reference>
<evidence type="ECO:0000313" key="4">
    <source>
        <dbReference type="Proteomes" id="UP001232148"/>
    </source>
</evidence>
<feature type="compositionally biased region" description="Basic and acidic residues" evidence="1">
    <location>
        <begin position="37"/>
        <end position="47"/>
    </location>
</feature>
<name>A0AAD9HAV9_9PEZI</name>
<dbReference type="GO" id="GO:0005524">
    <property type="term" value="F:ATP binding"/>
    <property type="evidence" value="ECO:0007669"/>
    <property type="project" value="InterPro"/>
</dbReference>
<organism evidence="3 4">
    <name type="scientific">Colletotrichum zoysiae</name>
    <dbReference type="NCBI Taxonomy" id="1216348"/>
    <lineage>
        <taxon>Eukaryota</taxon>
        <taxon>Fungi</taxon>
        <taxon>Dikarya</taxon>
        <taxon>Ascomycota</taxon>
        <taxon>Pezizomycotina</taxon>
        <taxon>Sordariomycetes</taxon>
        <taxon>Hypocreomycetidae</taxon>
        <taxon>Glomerellales</taxon>
        <taxon>Glomerellaceae</taxon>
        <taxon>Colletotrichum</taxon>
        <taxon>Colletotrichum graminicola species complex</taxon>
    </lineage>
</organism>
<keyword evidence="4" id="KW-1185">Reference proteome</keyword>
<dbReference type="SMART" id="SM00382">
    <property type="entry name" value="AAA"/>
    <property type="match status" value="1"/>
</dbReference>
<sequence length="763" mass="87465">MAAQAIVDTIPQLEKQTRGRAEPGASDNSRLEVMVSQEHEVQPKSSRENVIGQSDNEEPREAKTAWIGYRLEYRNRWTGDLISERPYEKGNEPKEQKTDGPIFESITSYKVSTHSPDPDSSKPMTSQALPTHHIRIHSIAIINALQSVVRYYPGQDFSGESIIVQKPYPVLVHHYNELQQFRQDCLTKPPQELCDREKDAAEHLGILLGFLDDEVMPSVRQEQERNKRGFATFEWRWVAYKPGITVLDRIRTGEWDATVVHSVSGGVFENPPKEWSVRRWYMDYDGEDIERIWSGTVTWSSFDGERNDFEAGEETKFFDPTLDESYLDDEDVAELIENGKRFAAMVERQCFHHKGKAARFPFNSIEGLAMVDFDGYYATRPEETLSPMGTDDLRNWSTECTCEICESRKQSLGLKISPLFSTFGGGSIIQRGPTNHEALLCPSAVMAYVFRTRTWEYVHIKNLEQPRFDENMISHLVMSEQRLTTLKALSKSFARVNKHGEGIKDTKWSADFVRGKGTGLIFLLHGKPGVGKTCTAECIAEFTCRPLMVLTSSDVGTDPKQVEYNLTSNFKRAMSWGAVLVIDEADVFMERRTTSDLTRNSLVAGFLRALEFYDGILFLTTNRVGSFDDAFISRIHVQLYYPDFTDDERQRVWKTFIDKLARERGDTMRMTIDAKEYIASTRKHGIKWNGREIRNAFQTAVALAEYDNEKDGEGRIMVTDNHLRAVVELSKDFKGYLNDLHRRDEEKRAEDRYERLATYESGT</sequence>
<dbReference type="Pfam" id="PF22942">
    <property type="entry name" value="DUF7025"/>
    <property type="match status" value="1"/>
</dbReference>
<dbReference type="InterPro" id="IPR056599">
    <property type="entry name" value="AAA_lid_fung"/>
</dbReference>
<dbReference type="PANTHER" id="PTHR46411">
    <property type="entry name" value="FAMILY ATPASE, PUTATIVE-RELATED"/>
    <property type="match status" value="1"/>
</dbReference>
<dbReference type="CDD" id="cd19481">
    <property type="entry name" value="RecA-like_protease"/>
    <property type="match status" value="1"/>
</dbReference>
<dbReference type="InterPro" id="IPR054289">
    <property type="entry name" value="DUF7025"/>
</dbReference>
<feature type="region of interest" description="Disordered" evidence="1">
    <location>
        <begin position="1"/>
        <end position="59"/>
    </location>
</feature>
<evidence type="ECO:0000313" key="3">
    <source>
        <dbReference type="EMBL" id="KAK2025670.1"/>
    </source>
</evidence>
<dbReference type="InterPro" id="IPR003959">
    <property type="entry name" value="ATPase_AAA_core"/>
</dbReference>
<dbReference type="Pfam" id="PF23232">
    <property type="entry name" value="AAA_lid_13"/>
    <property type="match status" value="1"/>
</dbReference>
<evidence type="ECO:0000256" key="1">
    <source>
        <dbReference type="SAM" id="MobiDB-lite"/>
    </source>
</evidence>
<dbReference type="PANTHER" id="PTHR46411:SF4">
    <property type="entry name" value="AAA+ ATPASE DOMAIN-CONTAINING PROTEIN"/>
    <property type="match status" value="1"/>
</dbReference>
<proteinExistence type="predicted"/>
<dbReference type="EMBL" id="MU842932">
    <property type="protein sequence ID" value="KAK2025670.1"/>
    <property type="molecule type" value="Genomic_DNA"/>
</dbReference>
<dbReference type="Gene3D" id="3.40.50.300">
    <property type="entry name" value="P-loop containing nucleotide triphosphate hydrolases"/>
    <property type="match status" value="1"/>
</dbReference>
<dbReference type="Proteomes" id="UP001232148">
    <property type="component" value="Unassembled WGS sequence"/>
</dbReference>
<dbReference type="SUPFAM" id="SSF52540">
    <property type="entry name" value="P-loop containing nucleoside triphosphate hydrolases"/>
    <property type="match status" value="1"/>
</dbReference>
<feature type="domain" description="AAA+ ATPase" evidence="2">
    <location>
        <begin position="518"/>
        <end position="645"/>
    </location>
</feature>
<accession>A0AAD9HAV9</accession>
<dbReference type="GO" id="GO:0016887">
    <property type="term" value="F:ATP hydrolysis activity"/>
    <property type="evidence" value="ECO:0007669"/>
    <property type="project" value="InterPro"/>
</dbReference>
<dbReference type="AlphaFoldDB" id="A0AAD9HAV9"/>
<protein>
    <submittedName>
        <fullName evidence="3">ATPase</fullName>
    </submittedName>
</protein>
<evidence type="ECO:0000259" key="2">
    <source>
        <dbReference type="SMART" id="SM00382"/>
    </source>
</evidence>
<dbReference type="InterPro" id="IPR003593">
    <property type="entry name" value="AAA+_ATPase"/>
</dbReference>
<dbReference type="InterPro" id="IPR027417">
    <property type="entry name" value="P-loop_NTPase"/>
</dbReference>